<accession>A0A4Q2EGC6</accession>
<dbReference type="PROSITE" id="PS51387">
    <property type="entry name" value="FAD_PCMH"/>
    <property type="match status" value="1"/>
</dbReference>
<sequence length="568" mass="61402">MTPDVKHMKWWGWGEEGVFFNYLNKPQFAPFVKKALDIDLRPRKIDTIAFDPDTVPDSTLPDDLAAALVAVTSPDQVSVDPHERVVHGHGSSVTELLHVSRGDYGRLPEVVVYPATDTEVAGVLAAAVEHDAVVVPYGGGTNIARSLQLDPAEKRPIISLDTGLLSGLRELDEDSGLARVGGGMQGPALEEALNDRGWTLGHMPDSFTHSTVGGWAATRSSGMQSDKYGDIAGIVRGMTVVRPAGTVTLRPVPSESTGPSLREMFIGSEGRLGVITELWVQVHRLPAERVVVAYMYPEWKSAVAAIRQIAADEVPTTFVRISDGNETGFSLATQKAATTLKKKLEGKAQAGLWAVMRRRGWNTDQMCISYVCFEGLAADVAARRKAVDAIARRHGALSLGTGPGALYDQKKFDTPYLRDFLLEQDVMGDVSETAAPWSKLNGVHRAVYAAAEKAFAQLGRKGWIMSHLSHSYHAGACLYFTFAFKAGEKPDAEYALVKTAIQQAFVDAGGTLSHHHGVGMEHAPWMEQVVSTEGVALMRSLFDAADPGAHLNPGKVIDAPLTLFDNLE</sequence>
<evidence type="ECO:0000313" key="10">
    <source>
        <dbReference type="EMBL" id="RXW31666.1"/>
    </source>
</evidence>
<dbReference type="GO" id="GO:0016491">
    <property type="term" value="F:oxidoreductase activity"/>
    <property type="evidence" value="ECO:0007669"/>
    <property type="project" value="UniProtKB-KW"/>
</dbReference>
<evidence type="ECO:0000256" key="8">
    <source>
        <dbReference type="PIRSR" id="PIRSR625650-4"/>
    </source>
</evidence>
<dbReference type="PANTHER" id="PTHR46568">
    <property type="entry name" value="ALKYLDIHYDROXYACETONEPHOSPHATE SYNTHASE, PEROXISOMAL"/>
    <property type="match status" value="1"/>
</dbReference>
<dbReference type="Gene3D" id="3.30.300.330">
    <property type="match status" value="1"/>
</dbReference>
<keyword evidence="11" id="KW-1185">Reference proteome</keyword>
<dbReference type="InterPro" id="IPR016171">
    <property type="entry name" value="Vanillyl_alc_oxidase_C-sub2"/>
</dbReference>
<evidence type="ECO:0000256" key="1">
    <source>
        <dbReference type="ARBA" id="ARBA00008000"/>
    </source>
</evidence>
<dbReference type="SUPFAM" id="SSF56176">
    <property type="entry name" value="FAD-binding/transporter-associated domain-like"/>
    <property type="match status" value="1"/>
</dbReference>
<proteinExistence type="inferred from homology"/>
<dbReference type="Pfam" id="PF01565">
    <property type="entry name" value="FAD_binding_4"/>
    <property type="match status" value="1"/>
</dbReference>
<dbReference type="InterPro" id="IPR016169">
    <property type="entry name" value="FAD-bd_PCMH_sub2"/>
</dbReference>
<dbReference type="GO" id="GO:0008609">
    <property type="term" value="F:alkylglycerone-phosphate synthase activity"/>
    <property type="evidence" value="ECO:0007669"/>
    <property type="project" value="InterPro"/>
</dbReference>
<comment type="similarity">
    <text evidence="1">Belongs to the FAD-binding oxidoreductase/transferase type 4 family.</text>
</comment>
<dbReference type="Gene3D" id="3.30.465.10">
    <property type="match status" value="1"/>
</dbReference>
<name>A0A4Q2EGC6_9ACTN</name>
<feature type="binding site" evidence="6">
    <location>
        <position position="418"/>
    </location>
    <ligand>
        <name>substrate</name>
    </ligand>
</feature>
<comment type="cofactor">
    <cofactor evidence="7">
        <name>FAD</name>
        <dbReference type="ChEBI" id="CHEBI:57692"/>
    </cofactor>
</comment>
<evidence type="ECO:0000256" key="3">
    <source>
        <dbReference type="ARBA" id="ARBA00022827"/>
    </source>
</evidence>
<dbReference type="InterPro" id="IPR004113">
    <property type="entry name" value="FAD-bd_oxidored_4_C"/>
</dbReference>
<dbReference type="InterPro" id="IPR025650">
    <property type="entry name" value="Alkyl-DHAP_Synthase"/>
</dbReference>
<feature type="binding site" evidence="7">
    <location>
        <begin position="205"/>
        <end position="211"/>
    </location>
    <ligand>
        <name>FAD</name>
        <dbReference type="ChEBI" id="CHEBI:57692"/>
    </ligand>
</feature>
<evidence type="ECO:0000256" key="4">
    <source>
        <dbReference type="ARBA" id="ARBA00023002"/>
    </source>
</evidence>
<dbReference type="OrthoDB" id="9811557at2"/>
<dbReference type="AlphaFoldDB" id="A0A4Q2EGC6"/>
<protein>
    <submittedName>
        <fullName evidence="10">FAD-binding oxidoreductase</fullName>
    </submittedName>
</protein>
<dbReference type="Gene3D" id="3.30.43.10">
    <property type="entry name" value="Uridine Diphospho-n-acetylenolpyruvylglucosamine Reductase, domain 2"/>
    <property type="match status" value="1"/>
</dbReference>
<dbReference type="EMBL" id="PPCV01000007">
    <property type="protein sequence ID" value="RXW31666.1"/>
    <property type="molecule type" value="Genomic_DNA"/>
</dbReference>
<keyword evidence="3 7" id="KW-0274">FAD</keyword>
<feature type="domain" description="FAD-binding PCMH-type" evidence="9">
    <location>
        <begin position="104"/>
        <end position="285"/>
    </location>
</feature>
<reference evidence="10 11" key="1">
    <citation type="submission" date="2018-01" db="EMBL/GenBank/DDBJ databases">
        <title>Lactibacter flavus gen. nov., sp. nov., a novel bacterium of the family Propionibacteriaceae isolated from raw milk and dairy products.</title>
        <authorList>
            <person name="Wenning M."/>
            <person name="Breitenwieser F."/>
            <person name="Huptas C."/>
            <person name="von Neubeck M."/>
            <person name="Busse H.-J."/>
            <person name="Scherer S."/>
        </authorList>
    </citation>
    <scope>NUCLEOTIDE SEQUENCE [LARGE SCALE GENOMIC DNA]</scope>
    <source>
        <strain evidence="10 11">VG341</strain>
    </source>
</reference>
<dbReference type="Proteomes" id="UP000290624">
    <property type="component" value="Unassembled WGS sequence"/>
</dbReference>
<keyword evidence="4" id="KW-0560">Oxidoreductase</keyword>
<dbReference type="InterPro" id="IPR016164">
    <property type="entry name" value="FAD-linked_Oxase-like_C"/>
</dbReference>
<evidence type="ECO:0000259" key="9">
    <source>
        <dbReference type="PROSITE" id="PS51387"/>
    </source>
</evidence>
<evidence type="ECO:0000256" key="6">
    <source>
        <dbReference type="PIRSR" id="PIRSR625650-2"/>
    </source>
</evidence>
<organism evidence="10 11">
    <name type="scientific">Propioniciclava flava</name>
    <dbReference type="NCBI Taxonomy" id="2072026"/>
    <lineage>
        <taxon>Bacteria</taxon>
        <taxon>Bacillati</taxon>
        <taxon>Actinomycetota</taxon>
        <taxon>Actinomycetes</taxon>
        <taxon>Propionibacteriales</taxon>
        <taxon>Propionibacteriaceae</taxon>
        <taxon>Propioniciclava</taxon>
    </lineage>
</organism>
<dbReference type="InterPro" id="IPR016166">
    <property type="entry name" value="FAD-bd_PCMH"/>
</dbReference>
<feature type="binding site" evidence="7">
    <location>
        <begin position="269"/>
        <end position="275"/>
    </location>
    <ligand>
        <name>FAD</name>
        <dbReference type="ChEBI" id="CHEBI:57692"/>
    </ligand>
</feature>
<dbReference type="Pfam" id="PF02913">
    <property type="entry name" value="FAD-oxidase_C"/>
    <property type="match status" value="1"/>
</dbReference>
<dbReference type="RefSeq" id="WP_129459273.1">
    <property type="nucleotide sequence ID" value="NZ_PPCV01000007.1"/>
</dbReference>
<dbReference type="PANTHER" id="PTHR46568:SF1">
    <property type="entry name" value="ALKYLDIHYDROXYACETONEPHOSPHATE SYNTHASE, PEROXISOMAL"/>
    <property type="match status" value="1"/>
</dbReference>
<evidence type="ECO:0000256" key="5">
    <source>
        <dbReference type="PIRSR" id="PIRSR625650-1"/>
    </source>
</evidence>
<evidence type="ECO:0000256" key="7">
    <source>
        <dbReference type="PIRSR" id="PIRSR625650-3"/>
    </source>
</evidence>
<dbReference type="InterPro" id="IPR016167">
    <property type="entry name" value="FAD-bd_PCMH_sub1"/>
</dbReference>
<dbReference type="InterPro" id="IPR006094">
    <property type="entry name" value="Oxid_FAD_bind_N"/>
</dbReference>
<gene>
    <name evidence="10" type="ORF">C1706_10945</name>
</gene>
<dbReference type="GO" id="GO:0008610">
    <property type="term" value="P:lipid biosynthetic process"/>
    <property type="evidence" value="ECO:0007669"/>
    <property type="project" value="InterPro"/>
</dbReference>
<dbReference type="SUPFAM" id="SSF55103">
    <property type="entry name" value="FAD-linked oxidases, C-terminal domain"/>
    <property type="match status" value="1"/>
</dbReference>
<comment type="caution">
    <text evidence="10">The sequence shown here is derived from an EMBL/GenBank/DDBJ whole genome shotgun (WGS) entry which is preliminary data.</text>
</comment>
<dbReference type="Gene3D" id="1.10.45.10">
    <property type="entry name" value="Vanillyl-alcohol Oxidase, Chain A, domain 4"/>
    <property type="match status" value="1"/>
</dbReference>
<dbReference type="Gene3D" id="3.30.70.3450">
    <property type="match status" value="1"/>
</dbReference>
<dbReference type="InterPro" id="IPR036318">
    <property type="entry name" value="FAD-bd_PCMH-like_sf"/>
</dbReference>
<keyword evidence="2" id="KW-0285">Flavoprotein</keyword>
<feature type="active site" description="Proton donor/acceptor" evidence="5">
    <location>
        <position position="479"/>
    </location>
</feature>
<feature type="site" description="Important for enzyme activity" evidence="8">
    <location>
        <position position="320"/>
    </location>
</feature>
<dbReference type="GO" id="GO:0071949">
    <property type="term" value="F:FAD binding"/>
    <property type="evidence" value="ECO:0007669"/>
    <property type="project" value="InterPro"/>
</dbReference>
<evidence type="ECO:0000256" key="2">
    <source>
        <dbReference type="ARBA" id="ARBA00022630"/>
    </source>
</evidence>
<evidence type="ECO:0000313" key="11">
    <source>
        <dbReference type="Proteomes" id="UP000290624"/>
    </source>
</evidence>
<feature type="binding site" evidence="7">
    <location>
        <begin position="218"/>
        <end position="221"/>
    </location>
    <ligand>
        <name>FAD</name>
        <dbReference type="ChEBI" id="CHEBI:57692"/>
    </ligand>
</feature>